<dbReference type="PROSITE" id="PS50883">
    <property type="entry name" value="EAL"/>
    <property type="match status" value="1"/>
</dbReference>
<evidence type="ECO:0000256" key="1">
    <source>
        <dbReference type="SAM" id="Coils"/>
    </source>
</evidence>
<dbReference type="InterPro" id="IPR035965">
    <property type="entry name" value="PAS-like_dom_sf"/>
</dbReference>
<evidence type="ECO:0000259" key="4">
    <source>
        <dbReference type="PROSITE" id="PS50885"/>
    </source>
</evidence>
<feature type="transmembrane region" description="Helical" evidence="2">
    <location>
        <begin position="44"/>
        <end position="66"/>
    </location>
</feature>
<dbReference type="PANTHER" id="PTHR33121">
    <property type="entry name" value="CYCLIC DI-GMP PHOSPHODIESTERASE PDEF"/>
    <property type="match status" value="1"/>
</dbReference>
<dbReference type="InterPro" id="IPR050706">
    <property type="entry name" value="Cyclic-di-GMP_PDE-like"/>
</dbReference>
<name>A0A1E8EWP7_9CLOT</name>
<dbReference type="SUPFAM" id="SSF55785">
    <property type="entry name" value="PYP-like sensor domain (PAS domain)"/>
    <property type="match status" value="1"/>
</dbReference>
<dbReference type="EMBL" id="LZFO01000034">
    <property type="protein sequence ID" value="OFI05067.1"/>
    <property type="molecule type" value="Genomic_DNA"/>
</dbReference>
<dbReference type="OrthoDB" id="9762141at2"/>
<comment type="caution">
    <text evidence="6">The sequence shown here is derived from an EMBL/GenBank/DDBJ whole genome shotgun (WGS) entry which is preliminary data.</text>
</comment>
<dbReference type="CDD" id="cd06225">
    <property type="entry name" value="HAMP"/>
    <property type="match status" value="1"/>
</dbReference>
<evidence type="ECO:0000256" key="2">
    <source>
        <dbReference type="SAM" id="Phobius"/>
    </source>
</evidence>
<keyword evidence="6" id="KW-0378">Hydrolase</keyword>
<evidence type="ECO:0000259" key="3">
    <source>
        <dbReference type="PROSITE" id="PS50883"/>
    </source>
</evidence>
<evidence type="ECO:0000313" key="6">
    <source>
        <dbReference type="EMBL" id="OFI05067.1"/>
    </source>
</evidence>
<dbReference type="InterPro" id="IPR001633">
    <property type="entry name" value="EAL_dom"/>
</dbReference>
<feature type="domain" description="EAL" evidence="3">
    <location>
        <begin position="446"/>
        <end position="700"/>
    </location>
</feature>
<dbReference type="RefSeq" id="WP_070110907.1">
    <property type="nucleotide sequence ID" value="NZ_LZFO01000034.1"/>
</dbReference>
<protein>
    <submittedName>
        <fullName evidence="6">Cyclic di-GMP phosphodiesterase Gmr</fullName>
        <ecNumber evidence="6">3.1.4.52</ecNumber>
    </submittedName>
</protein>
<dbReference type="CDD" id="cd01948">
    <property type="entry name" value="EAL"/>
    <property type="match status" value="1"/>
</dbReference>
<accession>A0A1E8EWP7</accession>
<keyword evidence="7" id="KW-1185">Reference proteome</keyword>
<dbReference type="Gene3D" id="6.10.340.10">
    <property type="match status" value="1"/>
</dbReference>
<dbReference type="EC" id="3.1.4.52" evidence="6"/>
<feature type="domain" description="HAMP" evidence="4">
    <location>
        <begin position="67"/>
        <end position="119"/>
    </location>
</feature>
<feature type="coiled-coil region" evidence="1">
    <location>
        <begin position="107"/>
        <end position="141"/>
    </location>
</feature>
<dbReference type="Pfam" id="PF00563">
    <property type="entry name" value="EAL"/>
    <property type="match status" value="1"/>
</dbReference>
<dbReference type="SMART" id="SM00052">
    <property type="entry name" value="EAL"/>
    <property type="match status" value="1"/>
</dbReference>
<dbReference type="Gene3D" id="3.30.450.20">
    <property type="entry name" value="PAS domain"/>
    <property type="match status" value="1"/>
</dbReference>
<organism evidence="6 7">
    <name type="scientific">Clostridium acetireducens DSM 10703</name>
    <dbReference type="NCBI Taxonomy" id="1121290"/>
    <lineage>
        <taxon>Bacteria</taxon>
        <taxon>Bacillati</taxon>
        <taxon>Bacillota</taxon>
        <taxon>Clostridia</taxon>
        <taxon>Eubacteriales</taxon>
        <taxon>Clostridiaceae</taxon>
        <taxon>Clostridium</taxon>
    </lineage>
</organism>
<dbReference type="PANTHER" id="PTHR33121:SF71">
    <property type="entry name" value="OXYGEN SENSOR PROTEIN DOSP"/>
    <property type="match status" value="1"/>
</dbReference>
<evidence type="ECO:0000259" key="5">
    <source>
        <dbReference type="PROSITE" id="PS50887"/>
    </source>
</evidence>
<dbReference type="GO" id="GO:0016020">
    <property type="term" value="C:membrane"/>
    <property type="evidence" value="ECO:0007669"/>
    <property type="project" value="InterPro"/>
</dbReference>
<dbReference type="GO" id="GO:0007165">
    <property type="term" value="P:signal transduction"/>
    <property type="evidence" value="ECO:0007669"/>
    <property type="project" value="InterPro"/>
</dbReference>
<dbReference type="PROSITE" id="PS50885">
    <property type="entry name" value="HAMP"/>
    <property type="match status" value="1"/>
</dbReference>
<dbReference type="Pfam" id="PF00990">
    <property type="entry name" value="GGDEF"/>
    <property type="match status" value="1"/>
</dbReference>
<evidence type="ECO:0000313" key="7">
    <source>
        <dbReference type="Proteomes" id="UP000175744"/>
    </source>
</evidence>
<dbReference type="CDD" id="cd01949">
    <property type="entry name" value="GGDEF"/>
    <property type="match status" value="1"/>
</dbReference>
<keyword evidence="2" id="KW-1133">Transmembrane helix</keyword>
<sequence length="700" mass="81249">MKLYKQLSSYTREIHRDIHSAVSLELDNAKKDYISNETFYKRTIYFMSFLIFLECFIFILLSIILINSISKRLNNHLEFAKEIACGKLDSTIKVDSNDEIGVLGKTLNTAFNNTKKLMNEIKDSEKQLKIKIEELSTVQNQLKIDKERYELAVEGANDGIWDIDLLNNTIYISNKCKYLLDIDKSENTFDLAYCHELFYKFLDKSSFKNYVKNLIEKQIHICYKEFKYLDSEGKEKIFLLRGKIIWDENKKPYRMAGSITDVTTERKANEKAKYLAYYNKLLGIPNMTYLLNNLPEYIEYTPKDNIGAILALDIDNFKSINEVYNRKIGDETLKFIANRLKYFSSEDKIFSLNGDNFIIYCNKFNTKEQIEKYVQNLIDIFKNPFVIKNNDIYLSISIGISCYPEDSTDPNALIKNAEIALRYCKEKNKNSYNFYNPSMEFETKEKILIKSRLVKAIINKEFQLYYQPKINLKNNKIDGMETLVRWIHPLKGLILPSNFIPIAEESGLIVPIGKFVLKEACRQNKYWQDKGLSPLKVAVNISAKQIQQDDFVDIVKNVLKSTNLSSKYLELEVTESTIMSNFDLSVSKLQELKNLGIRISLDDFGTGYSSLNYLRRLPIDSIKIDKSFIDNITKIEKDKFITSSLIDLAHGLNLTVVAEGVETEAQLNILKEFNCDIIQGYLFSKPLDKEGFEKIAMQFF</sequence>
<dbReference type="PATRIC" id="fig|1121290.3.peg.1962"/>
<dbReference type="SUPFAM" id="SSF55073">
    <property type="entry name" value="Nucleotide cyclase"/>
    <property type="match status" value="1"/>
</dbReference>
<dbReference type="PROSITE" id="PS50887">
    <property type="entry name" value="GGDEF"/>
    <property type="match status" value="1"/>
</dbReference>
<dbReference type="FunFam" id="3.20.20.450:FF:000001">
    <property type="entry name" value="Cyclic di-GMP phosphodiesterase yahA"/>
    <property type="match status" value="1"/>
</dbReference>
<feature type="domain" description="GGDEF" evidence="5">
    <location>
        <begin position="305"/>
        <end position="437"/>
    </location>
</feature>
<dbReference type="SUPFAM" id="SSF141868">
    <property type="entry name" value="EAL domain-like"/>
    <property type="match status" value="1"/>
</dbReference>
<keyword evidence="2" id="KW-0472">Membrane</keyword>
<dbReference type="Gene3D" id="3.30.70.270">
    <property type="match status" value="1"/>
</dbReference>
<dbReference type="Gene3D" id="3.20.20.450">
    <property type="entry name" value="EAL domain"/>
    <property type="match status" value="1"/>
</dbReference>
<dbReference type="InterPro" id="IPR003660">
    <property type="entry name" value="HAMP_dom"/>
</dbReference>
<proteinExistence type="predicted"/>
<dbReference type="InterPro" id="IPR029787">
    <property type="entry name" value="Nucleotide_cyclase"/>
</dbReference>
<gene>
    <name evidence="6" type="primary">gmr_3</name>
    <name evidence="6" type="ORF">CLOACE_19410</name>
</gene>
<dbReference type="NCBIfam" id="TIGR00254">
    <property type="entry name" value="GGDEF"/>
    <property type="match status" value="1"/>
</dbReference>
<dbReference type="Proteomes" id="UP000175744">
    <property type="component" value="Unassembled WGS sequence"/>
</dbReference>
<dbReference type="SUPFAM" id="SSF158472">
    <property type="entry name" value="HAMP domain-like"/>
    <property type="match status" value="1"/>
</dbReference>
<dbReference type="AlphaFoldDB" id="A0A1E8EWP7"/>
<dbReference type="InterPro" id="IPR035919">
    <property type="entry name" value="EAL_sf"/>
</dbReference>
<reference evidence="6 7" key="1">
    <citation type="submission" date="2016-06" db="EMBL/GenBank/DDBJ databases">
        <title>Genome sequence of Clostridium acetireducens DSM 10703.</title>
        <authorList>
            <person name="Poehlein A."/>
            <person name="Fluechter S."/>
            <person name="Duerre P."/>
            <person name="Daniel R."/>
        </authorList>
    </citation>
    <scope>NUCLEOTIDE SEQUENCE [LARGE SCALE GENOMIC DNA]</scope>
    <source>
        <strain evidence="6 7">DSM 10703</strain>
    </source>
</reference>
<dbReference type="InterPro" id="IPR043128">
    <property type="entry name" value="Rev_trsase/Diguanyl_cyclase"/>
</dbReference>
<dbReference type="STRING" id="1121290.CLAOCE_19410"/>
<dbReference type="SMART" id="SM00267">
    <property type="entry name" value="GGDEF"/>
    <property type="match status" value="1"/>
</dbReference>
<dbReference type="InterPro" id="IPR000160">
    <property type="entry name" value="GGDEF_dom"/>
</dbReference>
<keyword evidence="1" id="KW-0175">Coiled coil</keyword>
<dbReference type="GO" id="GO:0071111">
    <property type="term" value="F:cyclic-guanylate-specific phosphodiesterase activity"/>
    <property type="evidence" value="ECO:0007669"/>
    <property type="project" value="UniProtKB-EC"/>
</dbReference>
<keyword evidence="2" id="KW-0812">Transmembrane</keyword>